<evidence type="ECO:0000313" key="2">
    <source>
        <dbReference type="Proteomes" id="UP000768646"/>
    </source>
</evidence>
<sequence length="5103" mass="590900">MTDGNLDFEKEETIDYESAASELVLLFELPEKTKEILTSGDYESAASELVLLFELPEKTKEILTSGVSSNAIYLDTIASLLLEPNLTLIVAELYYPELLSLVLRFDSIKTEKTKEIICALAILLPLAPFLKSYVVKILNEFPSFFCIFNVFYDMKVQYKEEETDFTTQELLLAAYRLIIFDPVLFSPFISVSYIWPCLHHQARIVRFFAVEILCILLFLSDVKREELISFYVGQDPVDYLYFGKTIDFSFFLLFENELKMRFLDKVASRNYFSKNGSRVIHELDQSHLMVSMCGVSLLKLNSLSSIDSGFVITPSSRKNLRKFTRMLLVQKPILLLGPIGSGKTFMVESVTKMLGNYDNLIRIYLGDQTDIKSLIGTYVIGSKPGAFDWKPGVLTRAVQEGRYVLIEDIDKASNEVISVLLPLLEKNELQISNRGEKIVAALGFQIIATISMNIFQKNDIKFLGSRLWEIVNIDEIPLTELSILICSKFQILRKLCQKIIEVYEAVVSIYNDSVFHSVSKIAFGRIVSIRDLMKWCKRMSIFLNNSGIALEDDYISQNVIDNMFYNSVDCFSGMIQTDAGKSLIVQKIAQILGYLSNWADAYIKSYIPAYEDLGDCIKIGRVRFQKKLKFDVSRFNHTFAFTSSVLKLLEQLGVSIECGEHILLVGETGTGKTTVVQYLANVLGHELVIINMSQQTENTDLVGGFKPIDLKTVSVSLKNQFDHLFGIVFSVQKNSNFLEAVQKAYSSKKWKYMIRLFKAAIDMARKRISSVDNDKKNNKIFDISCKKRCQFGPELKQKLEVFSEEVSRFENYILEKSESFVFDFVEGPLIKAIQNGSWILLDEINLAEFGILEGIGCILQENGSIILSEKGDIEPIRPHPDFRLFACMNPSTDIGRSDLSLSLRSRFTEFFVYSPDQNFDDLLTIIYKYIGNLCCSDDKIPYDVAHLHLKAKQLADENYLVDSAGQKPHYSIRTLTRTLVYVNEICQLYELRRSLYEGFCMLYLTLLERRSEETLHVIIKQYTLGRVKNIKSLLSQVPKKPLNGDYIQFKHYWMPKGNYEVQKDDNYIITQSVEKNMLNLIRAISIRKFPILVQGHTSSGKTSMIEYISKLTGHKFVRINNHEHIDLQEYLGAYISDDFGNLKFKEGVMVEALRNGYWIVLDELNLAPSDVLEALNRLLDDNRELFIPETQEIVKPHPHFMLFATQNPPGIYGGRKYLSRAFRNRFLELHYDNIPENELETILCNRCHIPPSYAMKMVQVYKKLSLQRQSSKIFQQKNSFMTLRDLFRWASREFSTYQEFVNNGYMLLGERMRRNDEKSVVKETIETVMKVKIDENELYGFDNTEECSLPYCFPNLEGIVWTKSMKRLFRLVSFALKNNEPVLLVGDTGTGKTSICQAIAKSHSLFLHIVNVHQNTESSDIIGAQRPIRNKDIICKRLSDNIFKLMTYLDSKYFDDNQSSSFSDLIAAFSSLKINNIKEELKDTVYSHVISCIEKDIVQYKKMFDWCDGALIKAMKSGEYFLLDEISLADDSVLERLNSVLESSRTITLAEKSVNENLIKAKDGFKFMATMNPGGDYGKKELSPALRNRFTEIWVPSIFDEDDILKIVRSKLRDDLCQYSSIIVSFSFWFQQKFSFNLSGSLSIRDILLWVDYINLSDIHTSASLRILHGAALVYIDKIGVNNGLFSKLTAEEIRNKRLESVKHLSNLIGKDLQSEFLKVPSVFVDKEMLKIGPFSFLRGSDTLSCSSYSLSAPTTSFNAMRILRAIQMSRPILLEGDPGVGKTSLISAIASIAGFQLTRINLSEQTDLMDLFGSDLPVDGETAEFSWHDGPFLHAMKNGHWVLLDEMNLAPQSILEGLNACFDHRLCAFIPELNQTFVCHPSFRVFAAQNPYSQGGGRKCLPKSFINRFVVVYVEKMSFEDLLFICDYIFPNEDPLIKKKIILFIERLNNELSLNSSFGALGSPWEFNLRDIFRWLEILQCGKSNLHGKCPSEFLDIIVKQRFRTVKDQKIVDEIYQEIFGNIPVNRNLYYSFNTNFFQVGHALLPRNPVLRYNKGSFFSIFKNQLKVIESLISCIQFNWPCILVGPPASGKTSLIRFISFISGTRLVEFSVNNDVDTMDIIGGFEQVDLILKLNKFITDVNEFCKDKLRSLLISREENMKRVSLYSRVLELIKIQGRQTISDYRKLLSDMNLLFTELSTLSITYDSSFQKIFERLKKYVLVDDTYKPTQFEWVDSILVQAVKNGDWLLLDNANLCNSSVLDRLNSLMEPKGCLVLNERNSVDGKPLLINSHPNFRIILTMDPANGELSRAMRNRCVEIFCDKSHFDNQVKSTVALPMFPKPSHDDSVFFSILPSSIFNHFYLYGKILKKYCSEKNIYALGSLFLEYIPIKYINLLKRWYSTYIINSGMFSQINENIVLNLMHKCTEFRKSFLYQRIYDFYKDAIHRFDFFEEFIDMQPLFPLVNQYVKNIFLDSSVDSNSSWICSMYIKLGYMYNMFSKYLDLKIIFENIQKKSLDISNANMTILEKMCSNLRFDEINVLPHINIFQFLSSLLNEIGFLLIQENLDYVNQEFTEGVLDLIGIWRHIYELTNVQSIDYSKYHVYSNNLQIWSKKYLSLFPLGSREHFHQLISLFNLNFELETGFSMKIIWEKVRPNIPKFEYTWSIYKELISCMDRFDRSLQYNAYMSSVISSIRFLFLENCYSIFSVSDNIGENLLKNNSFQTNFKIEDFIKDLENNMNKIDSYNDNNINVIFSCLEGYVIDYILKFGFISKELYDMMVCLHAWTDKSSISLIPYVVAYKGALTNESLVSQVFDSYFSISNRCFASSEYLGSLIESSAFLFFGRPIKTIAISIYDMKNVLFENFEQMKFSLSHLTSQIFRCTWCIKSDKVGSIVNILIEKFVQIFDIHKFLYYSSDYHVILTSLRKLSEFGCYGNGKENIKLLEQLRESFQKTNHQKLKTIIEMYFMPSLMAVFFPENLKVTEAELMLKLGRAFIFFELGFLYLYVPNIPYDPAIFSIVQADLYEKELNDISNEIYLRKLYENEFTGCNDNLSIENLQMRYQNLESKKVAFPCVYRPSVPEISGICQEFEKLLEMFVFNHSLEDIIKDFENKEFDFVVRLNTAQKTIIQLIRRFESHLYYTDILKPICGSLKVINFSLVLIKQAEQFSKCTSEDLTMKMFLNLLDITTIFTEPPSVAFVTMFLKEASSYKLSSIFIDRFMIFYFKKLCFFKRYSFLDESSDYMEVADYIFRYFYSKWLVRRDEKIKLEQEKESVYKIAHVEEDMDYQALFPEFENLNEFKEYKHSEIDQDFCYVELMRIHRKFFNESELPVSCFELINSALSLGMELLTLENFNISSKANEIVLSSLIYYMKNVLNDANFILSVHQDSSNRVYNFYKDSNIEESVKLCSVLKDLKCKVQQFLEEWPENFILHEIMTRSDIILKLGIEVPLARSLIALEQLYSTVDQWRLVESSKCSLDANMEDLRDLIIKWRKFELSCWNDLFNLEDKEKCNEVAVWWFYLYENLIYRKSESFLTGDLEKYMNELVSLLDQFIISSPLGQFEERLKLIGVFSNHLAILGKTGFLEKKTLLILKNLVGLYSLYIPKIRNAIHQGRIPLEASIKETVKLASWKDINVFALRESTRKSHRSLYKVVKKYRELLSTSSLPILTEPFVESLSLNFKSDNFYDSLELKLISTDEELLKWSLDHFNSVSFIHRLDAPYRHRNILNTVQNMWFLVIKKYVQDSISNENPFELFTINVVENMKELQNLTSVFISSDKELEISYLKTRKRRLFSDTLTELKRIGLKTNPSAAVIKEVSNVHSLLTTIPYYDKNSKGINDSPIEIIDEYFYRFITLIINIRRRQNECSSDISMNEITRSLGLLNSLFYMILVERSSLIKTLFKIQNLEEKISVLSLLQSMVFEDNVLFVENYRKNKYIYDKSESILIHIQNIVRVLENIRATHSDIASFPLLDELGKDFNLVSEESNKFIAEFKCLSGLDRVIMDKTAETFVSDFMIWMEKILNKMLSYSIQSASSAYLVTPILNWMKDTMESLKLIQFDSLENDSNKVSIEFDIFMRNISDKVLLIIQNLVDAKSLDTKHSSDGILEDAWLLKKHEFFLASLNTLEMKNMNSLLGKSIIEIKKLNVSGFSNIRVLFDLKATCCLSVPILEQYLMICKYVLGNFINHHKSMTKSALLFSIVLNTLIEKGFCAPSEKSFNEKNTTISGEAGLPDDDCIGDFVNNVDNIEHFENFEDSKDMNPERNNFKDFDDNVKEVDDFDDGVSESICDSQINDSSDDRCFDDEISQVYDQNCSINRDFWDNENNEFKNLDSVDDQKLDNNNAQELDNNDVQKLDNNNAQELDNNDVQELDNNDAQELDNNDVQKLDNNDVQKLDNNNAQKLDNDESKTECVAQEYEENVSLFKENFDINDEKDDNEIFDNEVVENIQENAFDDNKEHVESLEFADYSGLDDNNNDVFDSDMDLDNQLDLDQESKCEESNFVDDCSEHENNHINESEITPDNEFNEVTNNMYKKDKVDNENQNDSTSIETEIGSNTYGNYQVPDNFSENHVIESGFSHLNEGFHREFESGGKNDMLGAVHGFFSRSGFEKSFENDTRSQKNDNDEHNNDEYDSSNPKIGQELESIKSLNDSCRNLGNTLEQWNRVINSIFDSRDFDLSDNNKSLKDSNEYEYIANDNIKEDAEILSSLSEKQEKKDYFGIEKNNLYNINSYYNDANIEKSNDSSVDPKLISISKFNLETLYSETDCQKINTKQNMNDNFLQNTADLNETSLEYNCSFDLLGFNPSTLDSISDDDAMHLWRSHEESVHDLSVHLCEQLKLILEPTLATKMQGDYRTGKRLNMKRIIPYISSQYRKDKIWMRRTKPSKRQYQVMICIDDSKSMAESGSISLTFETLAVISKALTLLEVGEICIMSFGEKPLLIHSFKEPFTSESGAKLIKKFKFNQSITDVKALTEMSIKLLEAAKNASYSKSRAELWQLEIIISDGIYEDHDSLRRLLRKAYELKIMVIFVIVDVIHGEKKTSLLDMKQVRYKSAPDGSELLEIINYMDEFAFDHFIIVRDVKELTYVLVNALRQWFMEISHS</sequence>
<gene>
    <name evidence="1" type="ORF">PORY_002442</name>
</gene>
<reference evidence="1 2" key="1">
    <citation type="journal article" date="2021" name="Commun. Biol.">
        <title>Genomic insights into the host specific adaptation of the Pneumocystis genus.</title>
        <authorList>
            <person name="Cisse O.H."/>
            <person name="Ma L."/>
            <person name="Dekker J.P."/>
            <person name="Khil P.P."/>
            <person name="Youn J.-H."/>
            <person name="Brenchley J.M."/>
            <person name="Blair R."/>
            <person name="Pahar B."/>
            <person name="Chabe M."/>
            <person name="Van Rompay K.K.A."/>
            <person name="Keesler R."/>
            <person name="Sukura A."/>
            <person name="Hirsch V."/>
            <person name="Kutty G."/>
            <person name="Liu Y."/>
            <person name="Peng L."/>
            <person name="Chen J."/>
            <person name="Song J."/>
            <person name="Weissenbacher-Lang C."/>
            <person name="Xu J."/>
            <person name="Upham N.S."/>
            <person name="Stajich J.E."/>
            <person name="Cuomo C.A."/>
            <person name="Cushion M.T."/>
            <person name="Kovacs J.A."/>
        </authorList>
    </citation>
    <scope>NUCLEOTIDE SEQUENCE [LARGE SCALE GENOMIC DNA]</scope>
    <source>
        <strain evidence="1 2">RABM</strain>
    </source>
</reference>
<accession>A0ACB7C971</accession>
<dbReference type="Proteomes" id="UP000768646">
    <property type="component" value="Unassembled WGS sequence"/>
</dbReference>
<organism evidence="1 2">
    <name type="scientific">Pneumocystis oryctolagi</name>
    <dbReference type="NCBI Taxonomy" id="42067"/>
    <lineage>
        <taxon>Eukaryota</taxon>
        <taxon>Fungi</taxon>
        <taxon>Dikarya</taxon>
        <taxon>Ascomycota</taxon>
        <taxon>Taphrinomycotina</taxon>
        <taxon>Pneumocystomycetes</taxon>
        <taxon>Pneumocystaceae</taxon>
        <taxon>Pneumocystis</taxon>
    </lineage>
</organism>
<comment type="caution">
    <text evidence="1">The sequence shown here is derived from an EMBL/GenBank/DDBJ whole genome shotgun (WGS) entry which is preliminary data.</text>
</comment>
<keyword evidence="2" id="KW-1185">Reference proteome</keyword>
<evidence type="ECO:0000313" key="1">
    <source>
        <dbReference type="EMBL" id="KAG4304078.1"/>
    </source>
</evidence>
<name>A0ACB7C971_9ASCO</name>
<protein>
    <submittedName>
        <fullName evidence="1">Uncharacterized protein</fullName>
    </submittedName>
</protein>
<proteinExistence type="predicted"/>
<dbReference type="EMBL" id="JABTEG010000011">
    <property type="protein sequence ID" value="KAG4304078.1"/>
    <property type="molecule type" value="Genomic_DNA"/>
</dbReference>